<feature type="binding site" evidence="4">
    <location>
        <position position="87"/>
    </location>
    <ligand>
        <name>S-adenosyl-L-methionine</name>
        <dbReference type="ChEBI" id="CHEBI:59789"/>
    </ligand>
</feature>
<evidence type="ECO:0000256" key="3">
    <source>
        <dbReference type="ARBA" id="ARBA00022691"/>
    </source>
</evidence>
<dbReference type="GO" id="GO:0000287">
    <property type="term" value="F:magnesium ion binding"/>
    <property type="evidence" value="ECO:0007669"/>
    <property type="project" value="UniProtKB-UniRule"/>
</dbReference>
<accession>A0A6N2ZCV1</accession>
<comment type="function">
    <text evidence="4">Catalyzes the methylation of 5-hydroxyuridine (ho5U) to form 5-methoxyuridine (mo5U) at position 34 in tRNAs.</text>
</comment>
<dbReference type="GO" id="GO:0008757">
    <property type="term" value="F:S-adenosylmethionine-dependent methyltransferase activity"/>
    <property type="evidence" value="ECO:0007669"/>
    <property type="project" value="TreeGrafter"/>
</dbReference>
<dbReference type="GO" id="GO:0016300">
    <property type="term" value="F:tRNA (uridine) methyltransferase activity"/>
    <property type="evidence" value="ECO:0007669"/>
    <property type="project" value="UniProtKB-UniRule"/>
</dbReference>
<dbReference type="InterPro" id="IPR029063">
    <property type="entry name" value="SAM-dependent_MTases_sf"/>
</dbReference>
<name>A0A6N2ZCV1_9FIRM</name>
<protein>
    <recommendedName>
        <fullName evidence="4">tRNA 5-hydroxyuridine methyltransferase</fullName>
        <ecNumber evidence="4">2.1.1.-</ecNumber>
    </recommendedName>
    <alternativeName>
        <fullName evidence="4">ho5U methyltransferase</fullName>
    </alternativeName>
</protein>
<feature type="binding site" evidence="4">
    <location>
        <position position="159"/>
    </location>
    <ligand>
        <name>Mg(2+)</name>
        <dbReference type="ChEBI" id="CHEBI:18420"/>
    </ligand>
</feature>
<dbReference type="InterPro" id="IPR002935">
    <property type="entry name" value="SAM_O-MeTrfase"/>
</dbReference>
<feature type="binding site" evidence="4">
    <location>
        <position position="133"/>
    </location>
    <ligand>
        <name>S-adenosyl-L-methionine</name>
        <dbReference type="ChEBI" id="CHEBI:59789"/>
    </ligand>
</feature>
<dbReference type="Gene3D" id="3.40.50.150">
    <property type="entry name" value="Vaccinia Virus protein VP39"/>
    <property type="match status" value="1"/>
</dbReference>
<keyword evidence="4" id="KW-0819">tRNA processing</keyword>
<dbReference type="Pfam" id="PF01596">
    <property type="entry name" value="Methyltransf_3"/>
    <property type="match status" value="1"/>
</dbReference>
<comment type="catalytic activity">
    <reaction evidence="4">
        <text>5-hydroxyuridine(34) in tRNA + S-adenosyl-L-methionine = 5-methoxyuridine(34) in tRNA + S-adenosyl-L-homocysteine + H(+)</text>
        <dbReference type="Rhea" id="RHEA:60524"/>
        <dbReference type="Rhea" id="RHEA-COMP:13381"/>
        <dbReference type="Rhea" id="RHEA-COMP:15591"/>
        <dbReference type="ChEBI" id="CHEBI:15378"/>
        <dbReference type="ChEBI" id="CHEBI:57856"/>
        <dbReference type="ChEBI" id="CHEBI:59789"/>
        <dbReference type="ChEBI" id="CHEBI:136877"/>
        <dbReference type="ChEBI" id="CHEBI:143860"/>
    </reaction>
</comment>
<keyword evidence="4" id="KW-0479">Metal-binding</keyword>
<reference evidence="5" key="1">
    <citation type="submission" date="2019-11" db="EMBL/GenBank/DDBJ databases">
        <authorList>
            <person name="Feng L."/>
        </authorList>
    </citation>
    <scope>NUCLEOTIDE SEQUENCE</scope>
    <source>
        <strain evidence="5">IbartlettiiLFYP30</strain>
    </source>
</reference>
<dbReference type="PROSITE" id="PS51682">
    <property type="entry name" value="SAM_OMT_I"/>
    <property type="match status" value="1"/>
</dbReference>
<dbReference type="HAMAP" id="MF_02217">
    <property type="entry name" value="TrmR_methyltr"/>
    <property type="match status" value="1"/>
</dbReference>
<feature type="binding site" evidence="4">
    <location>
        <position position="39"/>
    </location>
    <ligand>
        <name>S-adenosyl-L-methionine</name>
        <dbReference type="ChEBI" id="CHEBI:59789"/>
    </ligand>
</feature>
<dbReference type="InterPro" id="IPR050362">
    <property type="entry name" value="Cation-dep_OMT"/>
</dbReference>
<comment type="similarity">
    <text evidence="4">Belongs to the class I-like SAM-binding methyltransferase superfamily. Cation-dependent O-methyltransferase family.</text>
</comment>
<feature type="binding site" evidence="4">
    <location>
        <begin position="115"/>
        <end position="116"/>
    </location>
    <ligand>
        <name>S-adenosyl-L-methionine</name>
        <dbReference type="ChEBI" id="CHEBI:59789"/>
    </ligand>
</feature>
<dbReference type="SUPFAM" id="SSF53335">
    <property type="entry name" value="S-adenosyl-L-methionine-dependent methyltransferases"/>
    <property type="match status" value="1"/>
</dbReference>
<keyword evidence="3 4" id="KW-0949">S-adenosyl-L-methionine</keyword>
<dbReference type="RefSeq" id="WP_024037469.1">
    <property type="nucleotide sequence ID" value="NZ_CACRUE010000012.1"/>
</dbReference>
<dbReference type="InterPro" id="IPR043675">
    <property type="entry name" value="TrmR_methyltr"/>
</dbReference>
<dbReference type="PANTHER" id="PTHR10509:SF14">
    <property type="entry name" value="CAFFEOYL-COA O-METHYLTRANSFERASE 3-RELATED"/>
    <property type="match status" value="1"/>
</dbReference>
<keyword evidence="1 4" id="KW-0489">Methyltransferase</keyword>
<evidence type="ECO:0000256" key="4">
    <source>
        <dbReference type="HAMAP-Rule" id="MF_02217"/>
    </source>
</evidence>
<gene>
    <name evidence="4" type="primary">trmR</name>
    <name evidence="5" type="ORF">IBLFYP30_00039</name>
</gene>
<dbReference type="PANTHER" id="PTHR10509">
    <property type="entry name" value="O-METHYLTRANSFERASE-RELATED"/>
    <property type="match status" value="1"/>
</dbReference>
<organism evidence="5">
    <name type="scientific">Intestinibacter bartlettii</name>
    <dbReference type="NCBI Taxonomy" id="261299"/>
    <lineage>
        <taxon>Bacteria</taxon>
        <taxon>Bacillati</taxon>
        <taxon>Bacillota</taxon>
        <taxon>Clostridia</taxon>
        <taxon>Peptostreptococcales</taxon>
        <taxon>Peptostreptococcaceae</taxon>
        <taxon>Intestinibacter</taxon>
    </lineage>
</organism>
<dbReference type="EMBL" id="CACRUE010000012">
    <property type="protein sequence ID" value="VYT77011.1"/>
    <property type="molecule type" value="Genomic_DNA"/>
</dbReference>
<feature type="binding site" evidence="4">
    <location>
        <position position="133"/>
    </location>
    <ligand>
        <name>Mg(2+)</name>
        <dbReference type="ChEBI" id="CHEBI:18420"/>
    </ligand>
</feature>
<keyword evidence="2 4" id="KW-0808">Transferase</keyword>
<proteinExistence type="inferred from homology"/>
<comment type="subunit">
    <text evidence="4">Homodimer.</text>
</comment>
<evidence type="ECO:0000313" key="5">
    <source>
        <dbReference type="EMBL" id="VYT77011.1"/>
    </source>
</evidence>
<keyword evidence="4" id="KW-0460">Magnesium</keyword>
<evidence type="ECO:0000256" key="2">
    <source>
        <dbReference type="ARBA" id="ARBA00022679"/>
    </source>
</evidence>
<dbReference type="GO" id="GO:0030488">
    <property type="term" value="P:tRNA methylation"/>
    <property type="evidence" value="ECO:0007669"/>
    <property type="project" value="UniProtKB-UniRule"/>
</dbReference>
<sequence length="223" mass="25250">MSNIVNDVVEDYIRHTLKDADGLLKELEVFAEENSVPIVHKEVSDLLKVLLKMQKPQRILEVGCAIGYSSILFATTCEDNVDITTCERNPVMIERAKENIKRAGFENNIRILEGDAVEQLKNVEGEFDMIFLDAAKGQYKLFYDLVIDKLKVGGVLISDNILYKGMIASDDLVVRRKKTIVKRMRNYLDYICNCDYLTTSLLPMGDGVAISYKDSKRGENENA</sequence>
<dbReference type="EC" id="2.1.1.-" evidence="4"/>
<feature type="binding site" evidence="4">
    <location>
        <position position="160"/>
    </location>
    <ligand>
        <name>Mg(2+)</name>
        <dbReference type="ChEBI" id="CHEBI:18420"/>
    </ligand>
</feature>
<dbReference type="CDD" id="cd02440">
    <property type="entry name" value="AdoMet_MTases"/>
    <property type="match status" value="1"/>
</dbReference>
<feature type="binding site" evidence="4">
    <location>
        <position position="69"/>
    </location>
    <ligand>
        <name>S-adenosyl-L-methionine</name>
        <dbReference type="ChEBI" id="CHEBI:59789"/>
    </ligand>
</feature>
<evidence type="ECO:0000256" key="1">
    <source>
        <dbReference type="ARBA" id="ARBA00022603"/>
    </source>
</evidence>
<dbReference type="AlphaFoldDB" id="A0A6N2ZCV1"/>
<dbReference type="GO" id="GO:0008171">
    <property type="term" value="F:O-methyltransferase activity"/>
    <property type="evidence" value="ECO:0007669"/>
    <property type="project" value="InterPro"/>
</dbReference>